<evidence type="ECO:0000256" key="1">
    <source>
        <dbReference type="ARBA" id="ARBA00004123"/>
    </source>
</evidence>
<dbReference type="AlphaFoldDB" id="A0A9J6DJ95"/>
<dbReference type="Gene3D" id="1.10.10.60">
    <property type="entry name" value="Homeodomain-like"/>
    <property type="match status" value="1"/>
</dbReference>
<dbReference type="Proteomes" id="UP000821866">
    <property type="component" value="Chromosome 7"/>
</dbReference>
<dbReference type="PANTHER" id="PTHR19303">
    <property type="entry name" value="TRANSPOSON"/>
    <property type="match status" value="1"/>
</dbReference>
<keyword evidence="2" id="KW-0238">DNA-binding</keyword>
<feature type="region of interest" description="Disordered" evidence="3">
    <location>
        <begin position="1"/>
        <end position="23"/>
    </location>
</feature>
<evidence type="ECO:0000313" key="6">
    <source>
        <dbReference type="Proteomes" id="UP000821866"/>
    </source>
</evidence>
<dbReference type="InterPro" id="IPR006600">
    <property type="entry name" value="HTH_CenpB_DNA-bd_dom"/>
</dbReference>
<organism evidence="5 6">
    <name type="scientific">Rhipicephalus microplus</name>
    <name type="common">Cattle tick</name>
    <name type="synonym">Boophilus microplus</name>
    <dbReference type="NCBI Taxonomy" id="6941"/>
    <lineage>
        <taxon>Eukaryota</taxon>
        <taxon>Metazoa</taxon>
        <taxon>Ecdysozoa</taxon>
        <taxon>Arthropoda</taxon>
        <taxon>Chelicerata</taxon>
        <taxon>Arachnida</taxon>
        <taxon>Acari</taxon>
        <taxon>Parasitiformes</taxon>
        <taxon>Ixodida</taxon>
        <taxon>Ixodoidea</taxon>
        <taxon>Ixodidae</taxon>
        <taxon>Rhipicephalinae</taxon>
        <taxon>Rhipicephalus</taxon>
        <taxon>Boophilus</taxon>
    </lineage>
</organism>
<feature type="domain" description="HTH CENPB-type" evidence="4">
    <location>
        <begin position="18"/>
        <end position="89"/>
    </location>
</feature>
<comment type="caution">
    <text evidence="5">The sequence shown here is derived from an EMBL/GenBank/DDBJ whole genome shotgun (WGS) entry which is preliminary data.</text>
</comment>
<dbReference type="Pfam" id="PF03221">
    <property type="entry name" value="HTH_Tnp_Tc5"/>
    <property type="match status" value="1"/>
</dbReference>
<dbReference type="InterPro" id="IPR050863">
    <property type="entry name" value="CenT-Element_Derived"/>
</dbReference>
<name>A0A9J6DJ95_RHIMP</name>
<accession>A0A9J6DJ95</accession>
<dbReference type="PROSITE" id="PS51253">
    <property type="entry name" value="HTH_CENPB"/>
    <property type="match status" value="1"/>
</dbReference>
<dbReference type="EMBL" id="JABSTU010000009">
    <property type="protein sequence ID" value="KAH8022167.1"/>
    <property type="molecule type" value="Genomic_DNA"/>
</dbReference>
<dbReference type="PANTHER" id="PTHR19303:SF73">
    <property type="entry name" value="PROTEIN PDC2"/>
    <property type="match status" value="1"/>
</dbReference>
<dbReference type="GO" id="GO:0005634">
    <property type="term" value="C:nucleus"/>
    <property type="evidence" value="ECO:0007669"/>
    <property type="project" value="UniProtKB-SubCell"/>
</dbReference>
<dbReference type="InterPro" id="IPR009057">
    <property type="entry name" value="Homeodomain-like_sf"/>
</dbReference>
<dbReference type="GO" id="GO:0003677">
    <property type="term" value="F:DNA binding"/>
    <property type="evidence" value="ECO:0007669"/>
    <property type="project" value="UniProtKB-KW"/>
</dbReference>
<evidence type="ECO:0000259" key="4">
    <source>
        <dbReference type="PROSITE" id="PS51253"/>
    </source>
</evidence>
<protein>
    <recommendedName>
        <fullName evidence="4">HTH CENPB-type domain-containing protein</fullName>
    </recommendedName>
</protein>
<reference evidence="5" key="2">
    <citation type="submission" date="2021-09" db="EMBL/GenBank/DDBJ databases">
        <authorList>
            <person name="Jia N."/>
            <person name="Wang J."/>
            <person name="Shi W."/>
            <person name="Du L."/>
            <person name="Sun Y."/>
            <person name="Zhan W."/>
            <person name="Jiang J."/>
            <person name="Wang Q."/>
            <person name="Zhang B."/>
            <person name="Ji P."/>
            <person name="Sakyi L.B."/>
            <person name="Cui X."/>
            <person name="Yuan T."/>
            <person name="Jiang B."/>
            <person name="Yang W."/>
            <person name="Lam T.T.-Y."/>
            <person name="Chang Q."/>
            <person name="Ding S."/>
            <person name="Wang X."/>
            <person name="Zhu J."/>
            <person name="Ruan X."/>
            <person name="Zhao L."/>
            <person name="Wei J."/>
            <person name="Que T."/>
            <person name="Du C."/>
            <person name="Cheng J."/>
            <person name="Dai P."/>
            <person name="Han X."/>
            <person name="Huang E."/>
            <person name="Gao Y."/>
            <person name="Liu J."/>
            <person name="Shao H."/>
            <person name="Ye R."/>
            <person name="Li L."/>
            <person name="Wei W."/>
            <person name="Wang X."/>
            <person name="Wang C."/>
            <person name="Huo Q."/>
            <person name="Li W."/>
            <person name="Guo W."/>
            <person name="Chen H."/>
            <person name="Chen S."/>
            <person name="Zhou L."/>
            <person name="Zhou L."/>
            <person name="Ni X."/>
            <person name="Tian J."/>
            <person name="Zhou Y."/>
            <person name="Sheng Y."/>
            <person name="Liu T."/>
            <person name="Pan Y."/>
            <person name="Xia L."/>
            <person name="Li J."/>
            <person name="Zhao F."/>
            <person name="Cao W."/>
        </authorList>
    </citation>
    <scope>NUCLEOTIDE SEQUENCE</scope>
    <source>
        <strain evidence="5">Rmic-2018</strain>
        <tissue evidence="5">Larvae</tissue>
    </source>
</reference>
<evidence type="ECO:0000256" key="2">
    <source>
        <dbReference type="ARBA" id="ARBA00023125"/>
    </source>
</evidence>
<evidence type="ECO:0000313" key="5">
    <source>
        <dbReference type="EMBL" id="KAH8022167.1"/>
    </source>
</evidence>
<proteinExistence type="predicted"/>
<feature type="region of interest" description="Disordered" evidence="3">
    <location>
        <begin position="134"/>
        <end position="160"/>
    </location>
</feature>
<dbReference type="SMART" id="SM00674">
    <property type="entry name" value="CENPB"/>
    <property type="match status" value="1"/>
</dbReference>
<comment type="subcellular location">
    <subcellularLocation>
        <location evidence="1">Nucleus</location>
    </subcellularLocation>
</comment>
<gene>
    <name evidence="5" type="ORF">HPB51_022300</name>
</gene>
<sequence length="276" mass="30284">MKNKDKILGATETSSGSEQKRVRQGVHPQLEEALSILLNATVARRVPVSGHLLKQKAETLALRLGIDGFKFSDGWLWNFKKRLQRVLLCLESQIIYNVDLISAMSMLADAWKAVSAGTISNCFRHAGFTLHSEPDTADTAAEKPDNATEEPDLPPSASSSGADVIDDLRGYGVPIPDTVTFQDFANVDSLVSSCAELNDDIIEQVLQPSNSGYDSDYDDAPCAPEPSHADLSRALAVLLSSYSDRITLAEIQANLLGRKRKWVQQRINDFFRPPVN</sequence>
<keyword evidence="6" id="KW-1185">Reference proteome</keyword>
<dbReference type="VEuPathDB" id="VectorBase:LOC119163388"/>
<reference evidence="5" key="1">
    <citation type="journal article" date="2020" name="Cell">
        <title>Large-Scale Comparative Analyses of Tick Genomes Elucidate Their Genetic Diversity and Vector Capacities.</title>
        <authorList>
            <consortium name="Tick Genome and Microbiome Consortium (TIGMIC)"/>
            <person name="Jia N."/>
            <person name="Wang J."/>
            <person name="Shi W."/>
            <person name="Du L."/>
            <person name="Sun Y."/>
            <person name="Zhan W."/>
            <person name="Jiang J.F."/>
            <person name="Wang Q."/>
            <person name="Zhang B."/>
            <person name="Ji P."/>
            <person name="Bell-Sakyi L."/>
            <person name="Cui X.M."/>
            <person name="Yuan T.T."/>
            <person name="Jiang B.G."/>
            <person name="Yang W.F."/>
            <person name="Lam T.T."/>
            <person name="Chang Q.C."/>
            <person name="Ding S.J."/>
            <person name="Wang X.J."/>
            <person name="Zhu J.G."/>
            <person name="Ruan X.D."/>
            <person name="Zhao L."/>
            <person name="Wei J.T."/>
            <person name="Ye R.Z."/>
            <person name="Que T.C."/>
            <person name="Du C.H."/>
            <person name="Zhou Y.H."/>
            <person name="Cheng J.X."/>
            <person name="Dai P.F."/>
            <person name="Guo W.B."/>
            <person name="Han X.H."/>
            <person name="Huang E.J."/>
            <person name="Li L.F."/>
            <person name="Wei W."/>
            <person name="Gao Y.C."/>
            <person name="Liu J.Z."/>
            <person name="Shao H.Z."/>
            <person name="Wang X."/>
            <person name="Wang C.C."/>
            <person name="Yang T.C."/>
            <person name="Huo Q.B."/>
            <person name="Li W."/>
            <person name="Chen H.Y."/>
            <person name="Chen S.E."/>
            <person name="Zhou L.G."/>
            <person name="Ni X.B."/>
            <person name="Tian J.H."/>
            <person name="Sheng Y."/>
            <person name="Liu T."/>
            <person name="Pan Y.S."/>
            <person name="Xia L.Y."/>
            <person name="Li J."/>
            <person name="Zhao F."/>
            <person name="Cao W.C."/>
        </authorList>
    </citation>
    <scope>NUCLEOTIDE SEQUENCE</scope>
    <source>
        <strain evidence="5">Rmic-2018</strain>
    </source>
</reference>
<evidence type="ECO:0000256" key="3">
    <source>
        <dbReference type="SAM" id="MobiDB-lite"/>
    </source>
</evidence>
<dbReference type="SUPFAM" id="SSF46689">
    <property type="entry name" value="Homeodomain-like"/>
    <property type="match status" value="1"/>
</dbReference>